<keyword evidence="4 6" id="KW-1133">Transmembrane helix</keyword>
<keyword evidence="3 6" id="KW-0812">Transmembrane</keyword>
<dbReference type="Gene3D" id="1.20.1250.20">
    <property type="entry name" value="MFS general substrate transporter like domains"/>
    <property type="match status" value="2"/>
</dbReference>
<feature type="transmembrane region" description="Helical" evidence="6">
    <location>
        <begin position="114"/>
        <end position="136"/>
    </location>
</feature>
<evidence type="ECO:0000313" key="9">
    <source>
        <dbReference type="Proteomes" id="UP000238954"/>
    </source>
</evidence>
<feature type="transmembrane region" description="Helical" evidence="6">
    <location>
        <begin position="20"/>
        <end position="40"/>
    </location>
</feature>
<accession>A0A2S8B0W1</accession>
<name>A0A2S8B0W1_9SPHN</name>
<feature type="transmembrane region" description="Helical" evidence="6">
    <location>
        <begin position="148"/>
        <end position="170"/>
    </location>
</feature>
<dbReference type="PROSITE" id="PS50850">
    <property type="entry name" value="MFS"/>
    <property type="match status" value="1"/>
</dbReference>
<protein>
    <submittedName>
        <fullName evidence="8">MFS transporter</fullName>
    </submittedName>
</protein>
<evidence type="ECO:0000256" key="5">
    <source>
        <dbReference type="ARBA" id="ARBA00023136"/>
    </source>
</evidence>
<organism evidence="8 9">
    <name type="scientific">Sphingopyxis lindanitolerans</name>
    <dbReference type="NCBI Taxonomy" id="2054227"/>
    <lineage>
        <taxon>Bacteria</taxon>
        <taxon>Pseudomonadati</taxon>
        <taxon>Pseudomonadota</taxon>
        <taxon>Alphaproteobacteria</taxon>
        <taxon>Sphingomonadales</taxon>
        <taxon>Sphingomonadaceae</taxon>
        <taxon>Sphingopyxis</taxon>
    </lineage>
</organism>
<feature type="transmembrane region" description="Helical" evidence="6">
    <location>
        <begin position="190"/>
        <end position="212"/>
    </location>
</feature>
<feature type="transmembrane region" description="Helical" evidence="6">
    <location>
        <begin position="60"/>
        <end position="81"/>
    </location>
</feature>
<evidence type="ECO:0000256" key="2">
    <source>
        <dbReference type="ARBA" id="ARBA00022448"/>
    </source>
</evidence>
<dbReference type="Proteomes" id="UP000238954">
    <property type="component" value="Chromosome"/>
</dbReference>
<keyword evidence="2" id="KW-0813">Transport</keyword>
<dbReference type="PANTHER" id="PTHR23505">
    <property type="entry name" value="SPINSTER"/>
    <property type="match status" value="1"/>
</dbReference>
<dbReference type="PANTHER" id="PTHR23505:SF79">
    <property type="entry name" value="PROTEIN SPINSTER"/>
    <property type="match status" value="1"/>
</dbReference>
<feature type="transmembrane region" description="Helical" evidence="6">
    <location>
        <begin position="311"/>
        <end position="330"/>
    </location>
</feature>
<dbReference type="SUPFAM" id="SSF103473">
    <property type="entry name" value="MFS general substrate transporter"/>
    <property type="match status" value="1"/>
</dbReference>
<gene>
    <name evidence="8" type="ORF">CVO77_12975</name>
</gene>
<proteinExistence type="predicted"/>
<dbReference type="InterPro" id="IPR044770">
    <property type="entry name" value="MFS_spinster-like"/>
</dbReference>
<feature type="transmembrane region" description="Helical" evidence="6">
    <location>
        <begin position="407"/>
        <end position="429"/>
    </location>
</feature>
<comment type="caution">
    <text evidence="8">The sequence shown here is derived from an EMBL/GenBank/DDBJ whole genome shotgun (WGS) entry which is preliminary data.</text>
</comment>
<comment type="subcellular location">
    <subcellularLocation>
        <location evidence="1">Membrane</location>
        <topology evidence="1">Multi-pass membrane protein</topology>
    </subcellularLocation>
</comment>
<dbReference type="CDD" id="cd17328">
    <property type="entry name" value="MFS_spinster_like"/>
    <property type="match status" value="1"/>
</dbReference>
<dbReference type="GO" id="GO:0022857">
    <property type="term" value="F:transmembrane transporter activity"/>
    <property type="evidence" value="ECO:0007669"/>
    <property type="project" value="InterPro"/>
</dbReference>
<evidence type="ECO:0000256" key="6">
    <source>
        <dbReference type="SAM" id="Phobius"/>
    </source>
</evidence>
<feature type="domain" description="Major facilitator superfamily (MFS) profile" evidence="7">
    <location>
        <begin position="22"/>
        <end position="434"/>
    </location>
</feature>
<evidence type="ECO:0000256" key="4">
    <source>
        <dbReference type="ARBA" id="ARBA00022989"/>
    </source>
</evidence>
<reference evidence="9" key="1">
    <citation type="submission" date="2017-11" db="EMBL/GenBank/DDBJ databases">
        <title>The complete genome sequence of Sphingopyxis pomeranensis sp. nov. strain WS5A3p.</title>
        <authorList>
            <person name="Kaminski M.A."/>
        </authorList>
    </citation>
    <scope>NUCLEOTIDE SEQUENCE [LARGE SCALE GENOMIC DNA]</scope>
    <source>
        <strain evidence="9">WS5A3p</strain>
    </source>
</reference>
<dbReference type="GO" id="GO:0016020">
    <property type="term" value="C:membrane"/>
    <property type="evidence" value="ECO:0007669"/>
    <property type="project" value="UniProtKB-SubCell"/>
</dbReference>
<dbReference type="AlphaFoldDB" id="A0A2S8B0W1"/>
<feature type="transmembrane region" description="Helical" evidence="6">
    <location>
        <begin position="372"/>
        <end position="395"/>
    </location>
</feature>
<feature type="transmembrane region" description="Helical" evidence="6">
    <location>
        <begin position="88"/>
        <end position="108"/>
    </location>
</feature>
<dbReference type="InterPro" id="IPR011701">
    <property type="entry name" value="MFS"/>
</dbReference>
<feature type="transmembrane region" description="Helical" evidence="6">
    <location>
        <begin position="336"/>
        <end position="360"/>
    </location>
</feature>
<evidence type="ECO:0000256" key="1">
    <source>
        <dbReference type="ARBA" id="ARBA00004141"/>
    </source>
</evidence>
<evidence type="ECO:0000313" key="8">
    <source>
        <dbReference type="EMBL" id="PQM26012.1"/>
    </source>
</evidence>
<keyword evidence="9" id="KW-1185">Reference proteome</keyword>
<dbReference type="InterPro" id="IPR020846">
    <property type="entry name" value="MFS_dom"/>
</dbReference>
<sequence length="457" mass="48374">MGGAPRETEGEFEFRPFRAWSSVAILLIFSLLSILDRQIISLQVDPIRRSLGLSDTELGLLQGFAFALLYALAGLPLGWAIDRYPRKILLHAGITLWSLSAAATGVARSFWQMFAARTSVGIGEAVLAPAALSLISDLFPKERVATPLGIYSAGFYLGSGAALAIGAYVVSHFSGMDRIVLPFAGQVERWQAVFIVTGLPGVIIALLAYLLFDPRNPGASTAKAATQVGFLSFVRANRTILAISFCGFGLSSFVAYAIGAWAPTYYMRVHGMEAADIGPRYGFILALAAPGAIAGGILTDSLFRRGEKGSNYVVAGLGTVAATPFLILAFNASTAINSMTLLGIGMLCYGFTAPGPYSTFNRLAPPELRGRLMACFVLFHAFVGAGLAPVVVGLVTDAVFGDDMAVGRSLTIVLGVALPLMAALLYMAWRSERTPPADGGTNRDADSPLSAHIWANF</sequence>
<keyword evidence="5 6" id="KW-0472">Membrane</keyword>
<dbReference type="Pfam" id="PF07690">
    <property type="entry name" value="MFS_1"/>
    <property type="match status" value="1"/>
</dbReference>
<evidence type="ECO:0000256" key="3">
    <source>
        <dbReference type="ARBA" id="ARBA00022692"/>
    </source>
</evidence>
<dbReference type="EMBL" id="PHFW01000003">
    <property type="protein sequence ID" value="PQM26012.1"/>
    <property type="molecule type" value="Genomic_DNA"/>
</dbReference>
<evidence type="ECO:0000259" key="7">
    <source>
        <dbReference type="PROSITE" id="PS50850"/>
    </source>
</evidence>
<dbReference type="InterPro" id="IPR036259">
    <property type="entry name" value="MFS_trans_sf"/>
</dbReference>
<feature type="transmembrane region" description="Helical" evidence="6">
    <location>
        <begin position="240"/>
        <end position="261"/>
    </location>
</feature>
<feature type="transmembrane region" description="Helical" evidence="6">
    <location>
        <begin position="281"/>
        <end position="299"/>
    </location>
</feature>